<feature type="transmembrane region" description="Helical" evidence="7">
    <location>
        <begin position="287"/>
        <end position="306"/>
    </location>
</feature>
<name>A0ABU1JC54_9MICC</name>
<protein>
    <submittedName>
        <fullName evidence="8">Permease</fullName>
    </submittedName>
</protein>
<keyword evidence="2" id="KW-0813">Transport</keyword>
<feature type="transmembrane region" description="Helical" evidence="7">
    <location>
        <begin position="223"/>
        <end position="243"/>
    </location>
</feature>
<keyword evidence="4 7" id="KW-0812">Transmembrane</keyword>
<dbReference type="PANTHER" id="PTHR36838:SF3">
    <property type="entry name" value="TRANSPORTER AUXIN EFFLUX CARRIER EC FAMILY"/>
    <property type="match status" value="1"/>
</dbReference>
<evidence type="ECO:0000256" key="6">
    <source>
        <dbReference type="ARBA" id="ARBA00023136"/>
    </source>
</evidence>
<dbReference type="Proteomes" id="UP001185069">
    <property type="component" value="Unassembled WGS sequence"/>
</dbReference>
<evidence type="ECO:0000256" key="2">
    <source>
        <dbReference type="ARBA" id="ARBA00022448"/>
    </source>
</evidence>
<dbReference type="Pfam" id="PF03547">
    <property type="entry name" value="Mem_trans"/>
    <property type="match status" value="1"/>
</dbReference>
<keyword evidence="9" id="KW-1185">Reference proteome</keyword>
<reference evidence="8 9" key="1">
    <citation type="submission" date="2023-07" db="EMBL/GenBank/DDBJ databases">
        <title>Sequencing the genomes of 1000 actinobacteria strains.</title>
        <authorList>
            <person name="Klenk H.-P."/>
        </authorList>
    </citation>
    <scope>NUCLEOTIDE SEQUENCE [LARGE SCALE GENOMIC DNA]</scope>
    <source>
        <strain evidence="8 9">DSM 14555</strain>
    </source>
</reference>
<dbReference type="EMBL" id="JAVDQF010000001">
    <property type="protein sequence ID" value="MDR6270007.1"/>
    <property type="molecule type" value="Genomic_DNA"/>
</dbReference>
<keyword evidence="3" id="KW-1003">Cell membrane</keyword>
<feature type="transmembrane region" description="Helical" evidence="7">
    <location>
        <begin position="123"/>
        <end position="145"/>
    </location>
</feature>
<comment type="caution">
    <text evidence="8">The sequence shown here is derived from an EMBL/GenBank/DDBJ whole genome shotgun (WGS) entry which is preliminary data.</text>
</comment>
<evidence type="ECO:0000256" key="3">
    <source>
        <dbReference type="ARBA" id="ARBA00022475"/>
    </source>
</evidence>
<evidence type="ECO:0000313" key="9">
    <source>
        <dbReference type="Proteomes" id="UP001185069"/>
    </source>
</evidence>
<proteinExistence type="predicted"/>
<keyword evidence="6 7" id="KW-0472">Membrane</keyword>
<sequence>MGGVLIGFSLVWAVIALGYLLGRFNVLGDGAQRVLSRFTFFVASPALLFETISRADLHTVFGPSFWIVAGSAAIAAAVFVLFTVLRRKPFGAEAVLGTMSASYVNANNLGLPIAVYVLGNAALAAPIVIFQLAVYQPLFVILIELVRQRRSASLGKILLSVISNPLLLASVAGTAVAASSWRPPELLLQPFELVGGAAVPGALIAFGISLFGSKPLQEPASRVSVIAATVVKLVVQPAAGYLLATTLFQLDGAALFAAVVLAGLPTAQNVFVIAARYQSGVAQAKDTVLLTTAIAVPAMLVVAALLA</sequence>
<dbReference type="InterPro" id="IPR004776">
    <property type="entry name" value="Mem_transp_PIN-like"/>
</dbReference>
<feature type="transmembrane region" description="Helical" evidence="7">
    <location>
        <begin position="157"/>
        <end position="181"/>
    </location>
</feature>
<dbReference type="PANTHER" id="PTHR36838">
    <property type="entry name" value="AUXIN EFFLUX CARRIER FAMILY PROTEIN"/>
    <property type="match status" value="1"/>
</dbReference>
<organism evidence="8 9">
    <name type="scientific">Arthrobacter russicus</name>
    <dbReference type="NCBI Taxonomy" id="172040"/>
    <lineage>
        <taxon>Bacteria</taxon>
        <taxon>Bacillati</taxon>
        <taxon>Actinomycetota</taxon>
        <taxon>Actinomycetes</taxon>
        <taxon>Micrococcales</taxon>
        <taxon>Micrococcaceae</taxon>
        <taxon>Arthrobacter</taxon>
    </lineage>
</organism>
<accession>A0ABU1JC54</accession>
<dbReference type="RefSeq" id="WP_309798769.1">
    <property type="nucleotide sequence ID" value="NZ_BAAAHY010000005.1"/>
</dbReference>
<feature type="transmembrane region" description="Helical" evidence="7">
    <location>
        <begin position="255"/>
        <end position="275"/>
    </location>
</feature>
<feature type="transmembrane region" description="Helical" evidence="7">
    <location>
        <begin position="94"/>
        <end position="117"/>
    </location>
</feature>
<feature type="transmembrane region" description="Helical" evidence="7">
    <location>
        <begin position="64"/>
        <end position="82"/>
    </location>
</feature>
<feature type="transmembrane region" description="Helical" evidence="7">
    <location>
        <begin position="6"/>
        <end position="22"/>
    </location>
</feature>
<evidence type="ECO:0000313" key="8">
    <source>
        <dbReference type="EMBL" id="MDR6270007.1"/>
    </source>
</evidence>
<evidence type="ECO:0000256" key="5">
    <source>
        <dbReference type="ARBA" id="ARBA00022989"/>
    </source>
</evidence>
<evidence type="ECO:0000256" key="4">
    <source>
        <dbReference type="ARBA" id="ARBA00022692"/>
    </source>
</evidence>
<evidence type="ECO:0000256" key="1">
    <source>
        <dbReference type="ARBA" id="ARBA00004141"/>
    </source>
</evidence>
<gene>
    <name evidence="8" type="ORF">JOE69_002245</name>
</gene>
<comment type="subcellular location">
    <subcellularLocation>
        <location evidence="1">Membrane</location>
        <topology evidence="1">Multi-pass membrane protein</topology>
    </subcellularLocation>
</comment>
<keyword evidence="5 7" id="KW-1133">Transmembrane helix</keyword>
<feature type="transmembrane region" description="Helical" evidence="7">
    <location>
        <begin position="34"/>
        <end position="52"/>
    </location>
</feature>
<feature type="transmembrane region" description="Helical" evidence="7">
    <location>
        <begin position="193"/>
        <end position="211"/>
    </location>
</feature>
<evidence type="ECO:0000256" key="7">
    <source>
        <dbReference type="SAM" id="Phobius"/>
    </source>
</evidence>